<dbReference type="InterPro" id="IPR036866">
    <property type="entry name" value="RibonucZ/Hydroxyglut_hydro"/>
</dbReference>
<dbReference type="SMART" id="SM00849">
    <property type="entry name" value="Lactamase_B"/>
    <property type="match status" value="1"/>
</dbReference>
<protein>
    <submittedName>
        <fullName evidence="2">Metallo beta lactamase domain containing protein</fullName>
    </submittedName>
</protein>
<reference evidence="2" key="1">
    <citation type="submission" date="2019-03" db="EMBL/GenBank/DDBJ databases">
        <title>Improved annotation for the trematode Fasciola hepatica.</title>
        <authorList>
            <person name="Choi Y.-J."/>
            <person name="Martin J."/>
            <person name="Mitreva M."/>
        </authorList>
    </citation>
    <scope>NUCLEOTIDE SEQUENCE [LARGE SCALE GENOMIC DNA]</scope>
</reference>
<evidence type="ECO:0000259" key="1">
    <source>
        <dbReference type="SMART" id="SM00849"/>
    </source>
</evidence>
<evidence type="ECO:0000313" key="3">
    <source>
        <dbReference type="Proteomes" id="UP000230066"/>
    </source>
</evidence>
<dbReference type="PANTHER" id="PTHR23131">
    <property type="entry name" value="ENDORIBONUCLEASE LACTB2"/>
    <property type="match status" value="1"/>
</dbReference>
<dbReference type="InterPro" id="IPR001279">
    <property type="entry name" value="Metallo-B-lactamas"/>
</dbReference>
<comment type="caution">
    <text evidence="2">The sequence shown here is derived from an EMBL/GenBank/DDBJ whole genome shotgun (WGS) entry which is preliminary data.</text>
</comment>
<dbReference type="AlphaFoldDB" id="A0A4E0R0Y7"/>
<dbReference type="InterPro" id="IPR036388">
    <property type="entry name" value="WH-like_DNA-bd_sf"/>
</dbReference>
<dbReference type="Gene3D" id="3.60.15.10">
    <property type="entry name" value="Ribonuclease Z/Hydroxyacylglutathione hydrolase-like"/>
    <property type="match status" value="1"/>
</dbReference>
<evidence type="ECO:0000313" key="2">
    <source>
        <dbReference type="EMBL" id="THD20963.1"/>
    </source>
</evidence>
<name>A0A4E0R0Y7_FASHE</name>
<dbReference type="Gene3D" id="1.10.10.10">
    <property type="entry name" value="Winged helix-like DNA-binding domain superfamily/Winged helix DNA-binding domain"/>
    <property type="match status" value="1"/>
</dbReference>
<proteinExistence type="predicted"/>
<sequence length="369" mass="41354">MSLPSILPLSTIGPLVTRILGHNPGPFTLQGTNSYLVGYPHLPRILIDTTSEGPGLSTYLQHLSTALSTCSRNFCPLDGIILTHWHPDHTQAVPAVLTLARQFSIRSDGAAIPVYKYPGGPSLKALRFFEGPLIDLHSSSVISVSHGQSNELPPVRLHVYPSPGHTEDHVCLLLRADDRPVHLFTGDLILGQGSTTVHDLVAYMDSLEQTRRLVSKCKQESAKQGEEFTLCPAHGIEVRQCVEKVDEYITNRKSRINKTREFFMSTQSELWFSEDQILVHVYPDVNDTLRMAARLNLRHSLFWLAAHVSDSPDIGLDVIAQRESGERVSSDEFRALLTKLDEKYRTGNKVNDAWLSEKLLTSWQWMKKT</sequence>
<dbReference type="Proteomes" id="UP000230066">
    <property type="component" value="Unassembled WGS sequence"/>
</dbReference>
<gene>
    <name evidence="2" type="ORF">D915_008387</name>
</gene>
<dbReference type="GO" id="GO:0044550">
    <property type="term" value="P:secondary metabolite biosynthetic process"/>
    <property type="evidence" value="ECO:0007669"/>
    <property type="project" value="TreeGrafter"/>
</dbReference>
<organism evidence="2 3">
    <name type="scientific">Fasciola hepatica</name>
    <name type="common">Liver fluke</name>
    <dbReference type="NCBI Taxonomy" id="6192"/>
    <lineage>
        <taxon>Eukaryota</taxon>
        <taxon>Metazoa</taxon>
        <taxon>Spiralia</taxon>
        <taxon>Lophotrochozoa</taxon>
        <taxon>Platyhelminthes</taxon>
        <taxon>Trematoda</taxon>
        <taxon>Digenea</taxon>
        <taxon>Plagiorchiida</taxon>
        <taxon>Echinostomata</taxon>
        <taxon>Echinostomatoidea</taxon>
        <taxon>Fasciolidae</taxon>
        <taxon>Fasciola</taxon>
    </lineage>
</organism>
<accession>A0A4E0R0Y7</accession>
<dbReference type="EMBL" id="JXXN02004002">
    <property type="protein sequence ID" value="THD20963.1"/>
    <property type="molecule type" value="Genomic_DNA"/>
</dbReference>
<dbReference type="SUPFAM" id="SSF56281">
    <property type="entry name" value="Metallo-hydrolase/oxidoreductase"/>
    <property type="match status" value="1"/>
</dbReference>
<keyword evidence="3" id="KW-1185">Reference proteome</keyword>
<dbReference type="Pfam" id="PF00753">
    <property type="entry name" value="Lactamase_B"/>
    <property type="match status" value="1"/>
</dbReference>
<dbReference type="PANTHER" id="PTHR23131:SF0">
    <property type="entry name" value="ENDORIBONUCLEASE LACTB2"/>
    <property type="match status" value="1"/>
</dbReference>
<dbReference type="InterPro" id="IPR050662">
    <property type="entry name" value="Sec-metab_biosynth-thioest"/>
</dbReference>
<feature type="domain" description="Metallo-beta-lactamase" evidence="1">
    <location>
        <begin position="31"/>
        <end position="234"/>
    </location>
</feature>